<gene>
    <name evidence="2" type="ORF">DM860_012198</name>
</gene>
<evidence type="ECO:0000313" key="3">
    <source>
        <dbReference type="Proteomes" id="UP000249390"/>
    </source>
</evidence>
<dbReference type="AlphaFoldDB" id="A0A328EAJ4"/>
<accession>A0A328EAJ4</accession>
<dbReference type="PANTHER" id="PTHR33116:SF82">
    <property type="entry name" value="RNASE H FAMILY PROTEIN"/>
    <property type="match status" value="1"/>
</dbReference>
<name>A0A328EAJ4_9ASTE</name>
<feature type="domain" description="Reverse transcriptase zinc-binding" evidence="1">
    <location>
        <begin position="198"/>
        <end position="282"/>
    </location>
</feature>
<sequence length="407" mass="48035">MERALGMAHGKLPFQYLGVPICKGKLNKRYCQELLIHFDKYISSWYSKLFNPMGRLILIKHVLSSIPLHFLAVHTLPISIVNQVHRSMANFLWGYNNGSPKHHWKNWDSLCCPKEEGGLGLRNLRDLHKAYSLRLWCKAHNDDSIWANYIRDKYMRRSSFHEKIVDSPNWKRICRVTHLAEEHAEQIGDQVLWKGGQFTLKKGYNACRNARNSQLGYKLAWHKLQIPKIKIFQWKIMQNILPFPEIFNQIGFHLPSQCPLCKKWEAQMDHTLLHCEFSAPVWDFFCNILQGPKLREGITLRQHIFEWCLRPSNTTIRSNLNVVIPGIIAWSLWKMYNGAIYNEEQPSHQSFHNNITQAIRHWCWNHRYKCWMTRDEELSTLGYQSVSLNGKTLQIFYRGQTGFEDED</sequence>
<proteinExistence type="predicted"/>
<dbReference type="PANTHER" id="PTHR33116">
    <property type="entry name" value="REVERSE TRANSCRIPTASE ZINC-BINDING DOMAIN-CONTAINING PROTEIN-RELATED-RELATED"/>
    <property type="match status" value="1"/>
</dbReference>
<comment type="caution">
    <text evidence="2">The sequence shown here is derived from an EMBL/GenBank/DDBJ whole genome shotgun (WGS) entry which is preliminary data.</text>
</comment>
<reference evidence="2 3" key="1">
    <citation type="submission" date="2018-06" db="EMBL/GenBank/DDBJ databases">
        <title>The Genome of Cuscuta australis (Dodder) Provides Insight into the Evolution of Plant Parasitism.</title>
        <authorList>
            <person name="Liu H."/>
        </authorList>
    </citation>
    <scope>NUCLEOTIDE SEQUENCE [LARGE SCALE GENOMIC DNA]</scope>
    <source>
        <strain evidence="3">cv. Yunnan</strain>
        <tissue evidence="2">Vines</tissue>
    </source>
</reference>
<organism evidence="2 3">
    <name type="scientific">Cuscuta australis</name>
    <dbReference type="NCBI Taxonomy" id="267555"/>
    <lineage>
        <taxon>Eukaryota</taxon>
        <taxon>Viridiplantae</taxon>
        <taxon>Streptophyta</taxon>
        <taxon>Embryophyta</taxon>
        <taxon>Tracheophyta</taxon>
        <taxon>Spermatophyta</taxon>
        <taxon>Magnoliopsida</taxon>
        <taxon>eudicotyledons</taxon>
        <taxon>Gunneridae</taxon>
        <taxon>Pentapetalae</taxon>
        <taxon>asterids</taxon>
        <taxon>lamiids</taxon>
        <taxon>Solanales</taxon>
        <taxon>Convolvulaceae</taxon>
        <taxon>Cuscuteae</taxon>
        <taxon>Cuscuta</taxon>
        <taxon>Cuscuta subgen. Grammica</taxon>
        <taxon>Cuscuta sect. Cleistogrammica</taxon>
    </lineage>
</organism>
<evidence type="ECO:0000259" key="1">
    <source>
        <dbReference type="Pfam" id="PF13966"/>
    </source>
</evidence>
<dbReference type="Pfam" id="PF13966">
    <property type="entry name" value="zf-RVT"/>
    <property type="match status" value="1"/>
</dbReference>
<keyword evidence="3" id="KW-1185">Reference proteome</keyword>
<dbReference type="InterPro" id="IPR026960">
    <property type="entry name" value="RVT-Znf"/>
</dbReference>
<dbReference type="Proteomes" id="UP000249390">
    <property type="component" value="Unassembled WGS sequence"/>
</dbReference>
<evidence type="ECO:0000313" key="2">
    <source>
        <dbReference type="EMBL" id="RAL53583.1"/>
    </source>
</evidence>
<protein>
    <recommendedName>
        <fullName evidence="1">Reverse transcriptase zinc-binding domain-containing protein</fullName>
    </recommendedName>
</protein>
<dbReference type="EMBL" id="NQVE01000018">
    <property type="protein sequence ID" value="RAL53583.1"/>
    <property type="molecule type" value="Genomic_DNA"/>
</dbReference>